<proteinExistence type="predicted"/>
<reference evidence="3" key="1">
    <citation type="submission" date="2021-01" db="EMBL/GenBank/DDBJ databases">
        <authorList>
            <person name="Corre E."/>
            <person name="Pelletier E."/>
            <person name="Niang G."/>
            <person name="Scheremetjew M."/>
            <person name="Finn R."/>
            <person name="Kale V."/>
            <person name="Holt S."/>
            <person name="Cochrane G."/>
            <person name="Meng A."/>
            <person name="Brown T."/>
            <person name="Cohen L."/>
        </authorList>
    </citation>
    <scope>NUCLEOTIDE SEQUENCE</scope>
    <source>
        <strain evidence="3">CCMP826</strain>
    </source>
</reference>
<accession>A0A7S2HQ03</accession>
<evidence type="ECO:0000313" key="3">
    <source>
        <dbReference type="EMBL" id="CAD9496836.1"/>
    </source>
</evidence>
<dbReference type="Gene3D" id="3.10.450.50">
    <property type="match status" value="1"/>
</dbReference>
<name>A0A7S2HQ03_9STRA</name>
<evidence type="ECO:0000256" key="1">
    <source>
        <dbReference type="SAM" id="MobiDB-lite"/>
    </source>
</evidence>
<feature type="chain" id="PRO_5031461996" description="Amine oxidase" evidence="2">
    <location>
        <begin position="22"/>
        <end position="268"/>
    </location>
</feature>
<gene>
    <name evidence="3" type="ORF">HTAM1171_LOCUS6832</name>
</gene>
<evidence type="ECO:0008006" key="4">
    <source>
        <dbReference type="Google" id="ProtNLM"/>
    </source>
</evidence>
<organism evidence="3">
    <name type="scientific">Helicotheca tamesis</name>
    <dbReference type="NCBI Taxonomy" id="374047"/>
    <lineage>
        <taxon>Eukaryota</taxon>
        <taxon>Sar</taxon>
        <taxon>Stramenopiles</taxon>
        <taxon>Ochrophyta</taxon>
        <taxon>Bacillariophyta</taxon>
        <taxon>Mediophyceae</taxon>
        <taxon>Lithodesmiophycidae</taxon>
        <taxon>Lithodesmiales</taxon>
        <taxon>Lithodesmiaceae</taxon>
        <taxon>Helicotheca</taxon>
    </lineage>
</organism>
<feature type="signal peptide" evidence="2">
    <location>
        <begin position="1"/>
        <end position="21"/>
    </location>
</feature>
<dbReference type="EMBL" id="HBGV01011091">
    <property type="protein sequence ID" value="CAD9496836.1"/>
    <property type="molecule type" value="Transcribed_RNA"/>
</dbReference>
<protein>
    <recommendedName>
        <fullName evidence="4">Amine oxidase</fullName>
    </recommendedName>
</protein>
<sequence>MKLPNSVINLCAFALITLANAFAPPCQRCSFYRTGHIRAIDSSTEDAPTINTFEYLKFKGTTPDFDVVQKTKELLDMGTGPGVQAMYADDYVLRGPVIGPLTRKDLLQAQGEFEIDSAIPDLKITRWGFTADPTNPWRCFWFEKWTGTHTGTLKTAQGNYEPTGNYMDGVPAVFSVVWNPEGKVQYRSVGYPVERHEGNTDGKAAVFGVFHTVGLKIPGHPGSRLLRFFQRLGHKMNPKSGRSWSREEDIPTWWTSKSRGADLSKGEK</sequence>
<feature type="compositionally biased region" description="Basic and acidic residues" evidence="1">
    <location>
        <begin position="259"/>
        <end position="268"/>
    </location>
</feature>
<evidence type="ECO:0000256" key="2">
    <source>
        <dbReference type="SAM" id="SignalP"/>
    </source>
</evidence>
<feature type="region of interest" description="Disordered" evidence="1">
    <location>
        <begin position="237"/>
        <end position="268"/>
    </location>
</feature>
<dbReference type="AlphaFoldDB" id="A0A7S2HQ03"/>
<keyword evidence="2" id="KW-0732">Signal</keyword>